<dbReference type="EMBL" id="JAJAGO010000014">
    <property type="protein sequence ID" value="MCT2593433.1"/>
    <property type="molecule type" value="Genomic_DNA"/>
</dbReference>
<dbReference type="Proteomes" id="UP001156389">
    <property type="component" value="Unassembled WGS sequence"/>
</dbReference>
<dbReference type="InterPro" id="IPR011009">
    <property type="entry name" value="Kinase-like_dom_sf"/>
</dbReference>
<gene>
    <name evidence="7" type="ORF">LHJ74_26595</name>
</gene>
<evidence type="ECO:0000313" key="8">
    <source>
        <dbReference type="Proteomes" id="UP001156389"/>
    </source>
</evidence>
<evidence type="ECO:0000313" key="7">
    <source>
        <dbReference type="EMBL" id="MCT2593433.1"/>
    </source>
</evidence>
<evidence type="ECO:0000256" key="5">
    <source>
        <dbReference type="ARBA" id="ARBA00022840"/>
    </source>
</evidence>
<dbReference type="InterPro" id="IPR000719">
    <property type="entry name" value="Prot_kinase_dom"/>
</dbReference>
<keyword evidence="8" id="KW-1185">Reference proteome</keyword>
<keyword evidence="2" id="KW-0808">Transferase</keyword>
<sequence length="132" mass="13913">MCLALACGPDGATGRTPYRGALTHTTAPETAAALLGTDDTTHIQAAPAADVWSLGATLFWCWTGRRPFAYEDETDRPEKLRIIAAASPTPLRHARPWPFPELETLIAACLSGNPAKRPTAVELAHGAGGPTP</sequence>
<keyword evidence="5" id="KW-0067">ATP-binding</keyword>
<dbReference type="RefSeq" id="WP_260220815.1">
    <property type="nucleotide sequence ID" value="NZ_JAJAGO010000014.1"/>
</dbReference>
<accession>A0ABT2K0J3</accession>
<dbReference type="InterPro" id="IPR050660">
    <property type="entry name" value="NEK_Ser/Thr_kinase"/>
</dbReference>
<evidence type="ECO:0000256" key="1">
    <source>
        <dbReference type="ARBA" id="ARBA00012513"/>
    </source>
</evidence>
<reference evidence="7 8" key="1">
    <citation type="submission" date="2021-10" db="EMBL/GenBank/DDBJ databases">
        <title>Streptomyces gossypii sp. nov., isolated from soil collected from cotton field.</title>
        <authorList>
            <person name="Ge X."/>
            <person name="Chen X."/>
            <person name="Liu W."/>
        </authorList>
    </citation>
    <scope>NUCLEOTIDE SEQUENCE [LARGE SCALE GENOMIC DNA]</scope>
    <source>
        <strain evidence="7 8">N2-109</strain>
    </source>
</reference>
<organism evidence="7 8">
    <name type="scientific">Streptomyces gossypii</name>
    <dbReference type="NCBI Taxonomy" id="2883101"/>
    <lineage>
        <taxon>Bacteria</taxon>
        <taxon>Bacillati</taxon>
        <taxon>Actinomycetota</taxon>
        <taxon>Actinomycetes</taxon>
        <taxon>Kitasatosporales</taxon>
        <taxon>Streptomycetaceae</taxon>
        <taxon>Streptomyces</taxon>
    </lineage>
</organism>
<dbReference type="EC" id="2.7.11.1" evidence="1"/>
<name>A0ABT2K0J3_9ACTN</name>
<dbReference type="PANTHER" id="PTHR43671:SF13">
    <property type="entry name" value="SERINE_THREONINE-PROTEIN KINASE NEK2"/>
    <property type="match status" value="1"/>
</dbReference>
<protein>
    <recommendedName>
        <fullName evidence="1">non-specific serine/threonine protein kinase</fullName>
        <ecNumber evidence="1">2.7.11.1</ecNumber>
    </recommendedName>
</protein>
<evidence type="ECO:0000259" key="6">
    <source>
        <dbReference type="PROSITE" id="PS50011"/>
    </source>
</evidence>
<evidence type="ECO:0000256" key="4">
    <source>
        <dbReference type="ARBA" id="ARBA00022777"/>
    </source>
</evidence>
<dbReference type="SUPFAM" id="SSF56112">
    <property type="entry name" value="Protein kinase-like (PK-like)"/>
    <property type="match status" value="1"/>
</dbReference>
<keyword evidence="3" id="KW-0547">Nucleotide-binding</keyword>
<evidence type="ECO:0000256" key="3">
    <source>
        <dbReference type="ARBA" id="ARBA00022741"/>
    </source>
</evidence>
<proteinExistence type="predicted"/>
<dbReference type="PANTHER" id="PTHR43671">
    <property type="entry name" value="SERINE/THREONINE-PROTEIN KINASE NEK"/>
    <property type="match status" value="1"/>
</dbReference>
<evidence type="ECO:0000256" key="2">
    <source>
        <dbReference type="ARBA" id="ARBA00022679"/>
    </source>
</evidence>
<dbReference type="PROSITE" id="PS50011">
    <property type="entry name" value="PROTEIN_KINASE_DOM"/>
    <property type="match status" value="1"/>
</dbReference>
<keyword evidence="4" id="KW-0418">Kinase</keyword>
<dbReference type="Gene3D" id="1.10.510.10">
    <property type="entry name" value="Transferase(Phosphotransferase) domain 1"/>
    <property type="match status" value="1"/>
</dbReference>
<comment type="caution">
    <text evidence="7">The sequence shown here is derived from an EMBL/GenBank/DDBJ whole genome shotgun (WGS) entry which is preliminary data.</text>
</comment>
<feature type="domain" description="Protein kinase" evidence="6">
    <location>
        <begin position="1"/>
        <end position="132"/>
    </location>
</feature>